<organism evidence="4 5">
    <name type="scientific">Adonisia turfae CCMR0082</name>
    <dbReference type="NCBI Taxonomy" id="2304604"/>
    <lineage>
        <taxon>Bacteria</taxon>
        <taxon>Bacillati</taxon>
        <taxon>Cyanobacteriota</taxon>
        <taxon>Adonisia</taxon>
        <taxon>Adonisia turfae</taxon>
    </lineage>
</organism>
<evidence type="ECO:0000256" key="1">
    <source>
        <dbReference type="ARBA" id="ARBA00022603"/>
    </source>
</evidence>
<comment type="caution">
    <text evidence="4">The sequence shown here is derived from an EMBL/GenBank/DDBJ whole genome shotgun (WGS) entry which is preliminary data.</text>
</comment>
<protein>
    <submittedName>
        <fullName evidence="4">DNA cytosine methyltransferase</fullName>
    </submittedName>
</protein>
<name>A0A6M0S9R8_9CYAN</name>
<dbReference type="EMBL" id="QZCE01000002">
    <property type="protein sequence ID" value="NEZ64813.1"/>
    <property type="molecule type" value="Genomic_DNA"/>
</dbReference>
<proteinExistence type="predicted"/>
<dbReference type="AlphaFoldDB" id="A0A6M0S9R8"/>
<sequence>MKPKLLDLFCCAGGAAMGYHEAGFEVVGVDIKPQSRYPFQFHQMDWQEALSMLNMSEFSVIHASPPCQGYSVTKSLSQSSAPKLIPVVREALQEIGKPYVIENVSGAKSELINPIKLRGNMFGLQVQRDRYFEVNPWIMSSPVVPTDGSCSSHRGKNRLYEGDGFITVTGCNFLVDEARHAMGIDWMIGKELAQAIPPAYTRWVGEQLMNVCFGEEEAAA</sequence>
<dbReference type="InterPro" id="IPR001525">
    <property type="entry name" value="C5_MeTfrase"/>
</dbReference>
<evidence type="ECO:0000313" key="4">
    <source>
        <dbReference type="EMBL" id="NEZ64813.1"/>
    </source>
</evidence>
<evidence type="ECO:0000256" key="3">
    <source>
        <dbReference type="ARBA" id="ARBA00022747"/>
    </source>
</evidence>
<dbReference type="RefSeq" id="WP_163665378.1">
    <property type="nucleotide sequence ID" value="NZ_QZCE01000002.1"/>
</dbReference>
<accession>A0A6M0S9R8</accession>
<gene>
    <name evidence="4" type="ORF">D0962_18815</name>
</gene>
<keyword evidence="2 4" id="KW-0808">Transferase</keyword>
<evidence type="ECO:0000256" key="2">
    <source>
        <dbReference type="ARBA" id="ARBA00022679"/>
    </source>
</evidence>
<dbReference type="GO" id="GO:0009307">
    <property type="term" value="P:DNA restriction-modification system"/>
    <property type="evidence" value="ECO:0007669"/>
    <property type="project" value="UniProtKB-KW"/>
</dbReference>
<dbReference type="SUPFAM" id="SSF53335">
    <property type="entry name" value="S-adenosyl-L-methionine-dependent methyltransferases"/>
    <property type="match status" value="1"/>
</dbReference>
<keyword evidence="1 4" id="KW-0489">Methyltransferase</keyword>
<dbReference type="Proteomes" id="UP000473574">
    <property type="component" value="Unassembled WGS sequence"/>
</dbReference>
<dbReference type="Pfam" id="PF00145">
    <property type="entry name" value="DNA_methylase"/>
    <property type="match status" value="1"/>
</dbReference>
<keyword evidence="3" id="KW-0680">Restriction system</keyword>
<reference evidence="4 5" key="1">
    <citation type="journal article" date="2020" name="Microb. Ecol.">
        <title>Ecogenomics of the Marine Benthic Filamentous Cyanobacterium Adonisia.</title>
        <authorList>
            <person name="Walter J.M."/>
            <person name="Coutinho F.H."/>
            <person name="Leomil L."/>
            <person name="Hargreaves P.I."/>
            <person name="Campeao M.E."/>
            <person name="Vieira V.V."/>
            <person name="Silva B.S."/>
            <person name="Fistarol G.O."/>
            <person name="Salomon P.S."/>
            <person name="Sawabe T."/>
            <person name="Mino S."/>
            <person name="Hosokawa M."/>
            <person name="Miyashita H."/>
            <person name="Maruyama F."/>
            <person name="van Verk M.C."/>
            <person name="Dutilh B.E."/>
            <person name="Thompson C.C."/>
            <person name="Thompson F.L."/>
        </authorList>
    </citation>
    <scope>NUCLEOTIDE SEQUENCE [LARGE SCALE GENOMIC DNA]</scope>
    <source>
        <strain evidence="4 5">CCMR0082</strain>
    </source>
</reference>
<dbReference type="GO" id="GO:0008168">
    <property type="term" value="F:methyltransferase activity"/>
    <property type="evidence" value="ECO:0007669"/>
    <property type="project" value="UniProtKB-KW"/>
</dbReference>
<evidence type="ECO:0000313" key="5">
    <source>
        <dbReference type="Proteomes" id="UP000473574"/>
    </source>
</evidence>
<dbReference type="GO" id="GO:0032259">
    <property type="term" value="P:methylation"/>
    <property type="evidence" value="ECO:0007669"/>
    <property type="project" value="UniProtKB-KW"/>
</dbReference>
<dbReference type="Gene3D" id="3.40.50.150">
    <property type="entry name" value="Vaccinia Virus protein VP39"/>
    <property type="match status" value="1"/>
</dbReference>
<dbReference type="InterPro" id="IPR029063">
    <property type="entry name" value="SAM-dependent_MTases_sf"/>
</dbReference>